<dbReference type="InterPro" id="IPR027443">
    <property type="entry name" value="IPNS-like_sf"/>
</dbReference>
<keyword evidence="3" id="KW-0560">Oxidoreductase</keyword>
<dbReference type="Pfam" id="PF03171">
    <property type="entry name" value="2OG-FeII_Oxy"/>
    <property type="match status" value="1"/>
</dbReference>
<dbReference type="AlphaFoldDB" id="A0AAN9N6R8"/>
<gene>
    <name evidence="6" type="ORF">VNO80_13690</name>
</gene>
<dbReference type="SUPFAM" id="SSF51197">
    <property type="entry name" value="Clavaminate synthase-like"/>
    <property type="match status" value="1"/>
</dbReference>
<dbReference type="InterPro" id="IPR044861">
    <property type="entry name" value="IPNS-like_FE2OG_OXY"/>
</dbReference>
<evidence type="ECO:0000259" key="5">
    <source>
        <dbReference type="PROSITE" id="PS51471"/>
    </source>
</evidence>
<accession>A0AAN9N6R8</accession>
<dbReference type="EMBL" id="JAYMYR010000005">
    <property type="protein sequence ID" value="KAK7364942.1"/>
    <property type="molecule type" value="Genomic_DNA"/>
</dbReference>
<evidence type="ECO:0000313" key="7">
    <source>
        <dbReference type="Proteomes" id="UP001374584"/>
    </source>
</evidence>
<feature type="region of interest" description="Disordered" evidence="4">
    <location>
        <begin position="1"/>
        <end position="20"/>
    </location>
</feature>
<dbReference type="Gene3D" id="2.60.120.330">
    <property type="entry name" value="B-lactam Antibiotic, Isopenicillin N Synthase, Chain"/>
    <property type="match status" value="1"/>
</dbReference>
<proteinExistence type="inferred from homology"/>
<dbReference type="Pfam" id="PF14226">
    <property type="entry name" value="DIOX_N"/>
    <property type="match status" value="1"/>
</dbReference>
<dbReference type="InterPro" id="IPR026992">
    <property type="entry name" value="DIOX_N"/>
</dbReference>
<comment type="similarity">
    <text evidence="3">Belongs to the iron/ascorbate-dependent oxidoreductase family.</text>
</comment>
<keyword evidence="2 3" id="KW-0408">Iron</keyword>
<evidence type="ECO:0000256" key="1">
    <source>
        <dbReference type="ARBA" id="ARBA00022723"/>
    </source>
</evidence>
<keyword evidence="1 3" id="KW-0479">Metal-binding</keyword>
<dbReference type="PANTHER" id="PTHR47990">
    <property type="entry name" value="2-OXOGLUTARATE (2OG) AND FE(II)-DEPENDENT OXYGENASE SUPERFAMILY PROTEIN-RELATED"/>
    <property type="match status" value="1"/>
</dbReference>
<dbReference type="GO" id="GO:0016491">
    <property type="term" value="F:oxidoreductase activity"/>
    <property type="evidence" value="ECO:0007669"/>
    <property type="project" value="UniProtKB-KW"/>
</dbReference>
<feature type="domain" description="Fe2OG dioxygenase" evidence="5">
    <location>
        <begin position="166"/>
        <end position="269"/>
    </location>
</feature>
<name>A0AAN9N6R8_PHACN</name>
<evidence type="ECO:0000313" key="6">
    <source>
        <dbReference type="EMBL" id="KAK7364942.1"/>
    </source>
</evidence>
<evidence type="ECO:0000256" key="4">
    <source>
        <dbReference type="SAM" id="MobiDB-lite"/>
    </source>
</evidence>
<dbReference type="GO" id="GO:0046872">
    <property type="term" value="F:metal ion binding"/>
    <property type="evidence" value="ECO:0007669"/>
    <property type="project" value="UniProtKB-KW"/>
</dbReference>
<dbReference type="Proteomes" id="UP001374584">
    <property type="component" value="Unassembled WGS sequence"/>
</dbReference>
<dbReference type="InterPro" id="IPR005123">
    <property type="entry name" value="Oxoglu/Fe-dep_dioxygenase_dom"/>
</dbReference>
<reference evidence="6 7" key="1">
    <citation type="submission" date="2024-01" db="EMBL/GenBank/DDBJ databases">
        <title>The genomes of 5 underutilized Papilionoideae crops provide insights into root nodulation and disease resistanc.</title>
        <authorList>
            <person name="Jiang F."/>
        </authorList>
    </citation>
    <scope>NUCLEOTIDE SEQUENCE [LARGE SCALE GENOMIC DNA]</scope>
    <source>
        <strain evidence="6">JINMINGXINNONG_FW02</strain>
        <tissue evidence="6">Leaves</tissue>
    </source>
</reference>
<protein>
    <recommendedName>
        <fullName evidence="5">Fe2OG dioxygenase domain-containing protein</fullName>
    </recommendedName>
</protein>
<evidence type="ECO:0000256" key="3">
    <source>
        <dbReference type="RuleBase" id="RU003682"/>
    </source>
</evidence>
<dbReference type="InterPro" id="IPR050231">
    <property type="entry name" value="Iron_ascorbate_oxido_reductase"/>
</dbReference>
<feature type="compositionally biased region" description="Basic and acidic residues" evidence="4">
    <location>
        <begin position="1"/>
        <end position="10"/>
    </location>
</feature>
<organism evidence="6 7">
    <name type="scientific">Phaseolus coccineus</name>
    <name type="common">Scarlet runner bean</name>
    <name type="synonym">Phaseolus multiflorus</name>
    <dbReference type="NCBI Taxonomy" id="3886"/>
    <lineage>
        <taxon>Eukaryota</taxon>
        <taxon>Viridiplantae</taxon>
        <taxon>Streptophyta</taxon>
        <taxon>Embryophyta</taxon>
        <taxon>Tracheophyta</taxon>
        <taxon>Spermatophyta</taxon>
        <taxon>Magnoliopsida</taxon>
        <taxon>eudicotyledons</taxon>
        <taxon>Gunneridae</taxon>
        <taxon>Pentapetalae</taxon>
        <taxon>rosids</taxon>
        <taxon>fabids</taxon>
        <taxon>Fabales</taxon>
        <taxon>Fabaceae</taxon>
        <taxon>Papilionoideae</taxon>
        <taxon>50 kb inversion clade</taxon>
        <taxon>NPAAA clade</taxon>
        <taxon>indigoferoid/millettioid clade</taxon>
        <taxon>Phaseoleae</taxon>
        <taxon>Phaseolus</taxon>
    </lineage>
</organism>
<evidence type="ECO:0000256" key="2">
    <source>
        <dbReference type="ARBA" id="ARBA00023004"/>
    </source>
</evidence>
<comment type="caution">
    <text evidence="6">The sequence shown here is derived from an EMBL/GenBank/DDBJ whole genome shotgun (WGS) entry which is preliminary data.</text>
</comment>
<sequence>MRIISKAKDQEEGEREEMEASVPVVDFQKLSEEEELKKLREACEKCGCFRIINHPIPITLMNEMKSVVKFLHDLPLEIKMRNKSTIFDSGYRPPIPVSPLYEGLGIYDMNKSPQALEDFSSDLDLPTHHRQIIKTYGQAINDLTAAISQKMAQSLGVVDVDFDFKDWPFILRTIKYSFTQENMGKLGVELHSDVGFFNLLQDDEAVSGLELLDDSGLFKAVPPKSGSFLCIIGDVGHVWSNGKFWNIRHRVLCKDIITRYSFGAFVSAPRDGNVEAPTKLVELDNGRRYRPFTYEDLKKSRNRTGKRMGEVLDQYRIA</sequence>
<dbReference type="PROSITE" id="PS51471">
    <property type="entry name" value="FE2OG_OXY"/>
    <property type="match status" value="1"/>
</dbReference>
<keyword evidence="7" id="KW-1185">Reference proteome</keyword>